<keyword evidence="6" id="KW-0119">Carbohydrate metabolism</keyword>
<dbReference type="Pfam" id="PF00232">
    <property type="entry name" value="Glyco_hydro_1"/>
    <property type="match status" value="1"/>
</dbReference>
<comment type="similarity">
    <text evidence="2 11">Belongs to the glycosyl hydrolase 1 family.</text>
</comment>
<evidence type="ECO:0000256" key="4">
    <source>
        <dbReference type="ARBA" id="ARBA00022801"/>
    </source>
</evidence>
<evidence type="ECO:0000256" key="1">
    <source>
        <dbReference type="ARBA" id="ARBA00000448"/>
    </source>
</evidence>
<keyword evidence="13" id="KW-1185">Reference proteome</keyword>
<dbReference type="InterPro" id="IPR017853">
    <property type="entry name" value="GH"/>
</dbReference>
<dbReference type="SUPFAM" id="SSF51445">
    <property type="entry name" value="(Trans)glycosidases"/>
    <property type="match status" value="1"/>
</dbReference>
<reference evidence="13" key="1">
    <citation type="submission" date="2016-10" db="EMBL/GenBank/DDBJ databases">
        <authorList>
            <person name="Varghese N."/>
            <person name="Submissions S."/>
        </authorList>
    </citation>
    <scope>NUCLEOTIDE SEQUENCE [LARGE SCALE GENOMIC DNA]</scope>
    <source>
        <strain evidence="13">DSM 45079</strain>
    </source>
</reference>
<dbReference type="PRINTS" id="PR00131">
    <property type="entry name" value="GLHYDRLASE1"/>
</dbReference>
<dbReference type="Gene3D" id="3.20.20.80">
    <property type="entry name" value="Glycosidases"/>
    <property type="match status" value="1"/>
</dbReference>
<dbReference type="FunFam" id="3.20.20.80:FF:000004">
    <property type="entry name" value="Beta-glucosidase 6-phospho-beta-glucosidase"/>
    <property type="match status" value="1"/>
</dbReference>
<dbReference type="InterPro" id="IPR017736">
    <property type="entry name" value="Glyco_hydro_1_beta-glucosidase"/>
</dbReference>
<proteinExistence type="inferred from homology"/>
<dbReference type="AlphaFoldDB" id="A0A1H2LA73"/>
<accession>A0A1H2LA73</accession>
<dbReference type="STRING" id="419479.SAMN04488563_5666"/>
<comment type="catalytic activity">
    <reaction evidence="1 11">
        <text>Hydrolysis of terminal, non-reducing beta-D-glucosyl residues with release of beta-D-glucose.</text>
        <dbReference type="EC" id="3.2.1.21"/>
    </reaction>
</comment>
<dbReference type="GO" id="GO:0008422">
    <property type="term" value="F:beta-glucosidase activity"/>
    <property type="evidence" value="ECO:0007669"/>
    <property type="project" value="UniProtKB-EC"/>
</dbReference>
<dbReference type="InterPro" id="IPR033132">
    <property type="entry name" value="GH_1_N_CS"/>
</dbReference>
<feature type="binding site" evidence="10">
    <location>
        <position position="314"/>
    </location>
    <ligand>
        <name>substrate</name>
    </ligand>
</feature>
<dbReference type="PANTHER" id="PTHR10353">
    <property type="entry name" value="GLYCOSYL HYDROLASE"/>
    <property type="match status" value="1"/>
</dbReference>
<dbReference type="GO" id="GO:0030245">
    <property type="term" value="P:cellulose catabolic process"/>
    <property type="evidence" value="ECO:0007669"/>
    <property type="project" value="UniProtKB-KW"/>
</dbReference>
<feature type="binding site" evidence="10">
    <location>
        <position position="139"/>
    </location>
    <ligand>
        <name>substrate</name>
    </ligand>
</feature>
<dbReference type="EC" id="3.2.1.21" evidence="3 11"/>
<dbReference type="PROSITE" id="PS00653">
    <property type="entry name" value="GLYCOSYL_HYDROL_F1_2"/>
    <property type="match status" value="1"/>
</dbReference>
<name>A0A1H2LA73_9ACTN</name>
<dbReference type="PANTHER" id="PTHR10353:SF36">
    <property type="entry name" value="LP05116P"/>
    <property type="match status" value="1"/>
</dbReference>
<dbReference type="RefSeq" id="WP_046771553.1">
    <property type="nucleotide sequence ID" value="NZ_LBMC01000044.1"/>
</dbReference>
<keyword evidence="8" id="KW-0624">Polysaccharide degradation</keyword>
<evidence type="ECO:0000256" key="3">
    <source>
        <dbReference type="ARBA" id="ARBA00012744"/>
    </source>
</evidence>
<evidence type="ECO:0000256" key="2">
    <source>
        <dbReference type="ARBA" id="ARBA00010838"/>
    </source>
</evidence>
<dbReference type="InterPro" id="IPR001360">
    <property type="entry name" value="Glyco_hydro_1"/>
</dbReference>
<keyword evidence="4 11" id="KW-0378">Hydrolase</keyword>
<feature type="binding site" evidence="10">
    <location>
        <position position="183"/>
    </location>
    <ligand>
        <name>substrate</name>
    </ligand>
</feature>
<evidence type="ECO:0000256" key="8">
    <source>
        <dbReference type="ARBA" id="ARBA00023326"/>
    </source>
</evidence>
<protein>
    <recommendedName>
        <fullName evidence="3 11">Beta-glucosidase</fullName>
        <ecNumber evidence="3 11">3.2.1.21</ecNumber>
    </recommendedName>
</protein>
<dbReference type="EMBL" id="LT629791">
    <property type="protein sequence ID" value="SDU77930.1"/>
    <property type="molecule type" value="Genomic_DNA"/>
</dbReference>
<feature type="binding site" evidence="10">
    <location>
        <position position="418"/>
    </location>
    <ligand>
        <name>substrate</name>
    </ligand>
</feature>
<evidence type="ECO:0000256" key="6">
    <source>
        <dbReference type="ARBA" id="ARBA00023277"/>
    </source>
</evidence>
<sequence length="470" mass="51141">MISLSTAQRARLAAEPSAADPGAFPADFRWGLATAAYQIEGATAEGGRGPSIWDTFAHTPGRVRHGDTGDVACDHYHRWRADLDLLAALGVTDYRLSVSWSRLQRTGHGDLDPEAVGFYRDVLGGLRDRGIRPLVTLYHWDLPQPLEDAGGWPARATAERFADYAGRVVGALGDLAADWVTLNEPWCSAFLGYGEGAHAPGRTDERAAVAAAHHLNLAHGLAVRRIREVRPEARAGITNLITDVVPGDDTPADRAAADRLDAAGNRVFLDPVYLGEYSPAVRAAFAGLGLDDLVRPGDLGVIATPTDFAGVNHYQRIVARHDESAGRLRVAQRPADPATTSFGWSVLPGSLTAVLTRVAKEFTALPLHVTENGASYDDYVDPNGDVADVERVAYLRGYIGAVAAALRSGVDVRGYYAWSFLDNFEWAEGYGKRFGLVFVDYRTQDRIPKLSAHWYRRLISTTRPETQESR</sequence>
<evidence type="ECO:0000256" key="10">
    <source>
        <dbReference type="PIRSR" id="PIRSR617736-2"/>
    </source>
</evidence>
<keyword evidence="5" id="KW-0136">Cellulose degradation</keyword>
<dbReference type="OrthoDB" id="9765195at2"/>
<evidence type="ECO:0000313" key="12">
    <source>
        <dbReference type="EMBL" id="SDU77930.1"/>
    </source>
</evidence>
<organism evidence="12 13">
    <name type="scientific">Jiangella alkaliphila</name>
    <dbReference type="NCBI Taxonomy" id="419479"/>
    <lineage>
        <taxon>Bacteria</taxon>
        <taxon>Bacillati</taxon>
        <taxon>Actinomycetota</taxon>
        <taxon>Actinomycetes</taxon>
        <taxon>Jiangellales</taxon>
        <taxon>Jiangellaceae</taxon>
        <taxon>Jiangella</taxon>
    </lineage>
</organism>
<evidence type="ECO:0000256" key="7">
    <source>
        <dbReference type="ARBA" id="ARBA00023295"/>
    </source>
</evidence>
<keyword evidence="7 11" id="KW-0326">Glycosidase</keyword>
<evidence type="ECO:0000256" key="11">
    <source>
        <dbReference type="RuleBase" id="RU361175"/>
    </source>
</evidence>
<dbReference type="Proteomes" id="UP000182977">
    <property type="component" value="Chromosome I"/>
</dbReference>
<evidence type="ECO:0000256" key="9">
    <source>
        <dbReference type="PIRSR" id="PIRSR617736-1"/>
    </source>
</evidence>
<dbReference type="GO" id="GO:0005829">
    <property type="term" value="C:cytosol"/>
    <property type="evidence" value="ECO:0007669"/>
    <property type="project" value="TreeGrafter"/>
</dbReference>
<feature type="active site" description="Proton donor" evidence="9">
    <location>
        <position position="184"/>
    </location>
</feature>
<feature type="binding site" evidence="10">
    <location>
        <begin position="425"/>
        <end position="426"/>
    </location>
    <ligand>
        <name>substrate</name>
    </ligand>
</feature>
<dbReference type="NCBIfam" id="TIGR03356">
    <property type="entry name" value="BGL"/>
    <property type="match status" value="1"/>
</dbReference>
<feature type="binding site" evidence="10">
    <location>
        <position position="38"/>
    </location>
    <ligand>
        <name>substrate</name>
    </ligand>
</feature>
<evidence type="ECO:0000256" key="5">
    <source>
        <dbReference type="ARBA" id="ARBA00023001"/>
    </source>
</evidence>
<feature type="active site" description="Nucleophile" evidence="9">
    <location>
        <position position="371"/>
    </location>
</feature>
<gene>
    <name evidence="12" type="ORF">SAMN04488563_5666</name>
</gene>
<evidence type="ECO:0000313" key="13">
    <source>
        <dbReference type="Proteomes" id="UP000182977"/>
    </source>
</evidence>